<comment type="similarity">
    <text evidence="4">Belongs to the TRAFAC class dynamin-like GTPase superfamily. GB1/RHD3 GTPase family.</text>
</comment>
<dbReference type="SUPFAM" id="SSF52540">
    <property type="entry name" value="P-loop containing nucleoside triphosphate hydrolases"/>
    <property type="match status" value="1"/>
</dbReference>
<evidence type="ECO:0000259" key="7">
    <source>
        <dbReference type="PROSITE" id="PS51715"/>
    </source>
</evidence>
<accession>A0AAV0TKH2</accession>
<sequence>MTSPAAAAAAASPSPPSSPSSTAAAQAAAPVAPRQAQDAPPAPAQPLPRARQIVSINDEGTNFSLDDEALQAIFQQVPDDMKVAIVSVVGAFRTGKSFLLDLFLRYLRHAQTSARSAPASDSSASIAWTLEGVSGRREVTLEGNSNVDQSGSEKGFSWRAGRKRNTTGIWMWDTPFRRTSQSGEEIAVFLIDTQGMFDSETSQMLTASIFGLSTLLSSYQIYNVDKRVQEDNLQHLALFTEYGRMALFGDSKSNEERQMVERATSIASTVLSESPRSVDKAAAFSESERDDDDDDDAKKDEEGSEKEAALDNEVRQRARPFQRLDFLVRDWQDFSRNQTLAEKREDMRQYTAEMLSSRKQKDLADTREQISSCFEKVACFLLPHPGHAVTEREYDGSVEAIDDRFLELLTAYLDELFAPANLVPKKIHGITVNSRELLTYIKTYAGLFREASIFPEAKTLLEATAEANNVNQRNKALLMYKREMEKIAGSKCPYVPVQDLKKYHLTCLENAMASFDEGARMGRHSEIVRYRSEVADQIEEECHRFLEINAERDPYKNLEFYLIPGCLALALLVFRVSQDLFCYEHIGYDIPLYDCKHVSHTLSHLYWALIVFMLLIMMSTGQVMFKRVKTVISIVQAALDASKDNSKEKKD</sequence>
<dbReference type="Gene3D" id="1.20.58.420">
    <property type="entry name" value="AHSP"/>
    <property type="match status" value="1"/>
</dbReference>
<dbReference type="InterPro" id="IPR030386">
    <property type="entry name" value="G_GB1_RHD3_dom"/>
</dbReference>
<keyword evidence="3" id="KW-0342">GTP-binding</keyword>
<evidence type="ECO:0000313" key="8">
    <source>
        <dbReference type="EMBL" id="CAI5721806.1"/>
    </source>
</evidence>
<evidence type="ECO:0000256" key="6">
    <source>
        <dbReference type="SAM" id="Phobius"/>
    </source>
</evidence>
<dbReference type="InterPro" id="IPR015894">
    <property type="entry name" value="Guanylate-bd_N"/>
</dbReference>
<gene>
    <name evidence="8" type="ORF">HBR001_LOCUS2711</name>
</gene>
<feature type="compositionally biased region" description="Low complexity" evidence="5">
    <location>
        <begin position="1"/>
        <end position="12"/>
    </location>
</feature>
<dbReference type="Gene3D" id="3.40.50.300">
    <property type="entry name" value="P-loop containing nucleotide triphosphate hydrolases"/>
    <property type="match status" value="1"/>
</dbReference>
<evidence type="ECO:0000313" key="9">
    <source>
        <dbReference type="Proteomes" id="UP001162031"/>
    </source>
</evidence>
<protein>
    <recommendedName>
        <fullName evidence="7">GB1/RHD3-type G domain-containing protein</fullName>
    </recommendedName>
</protein>
<feature type="region of interest" description="Disordered" evidence="5">
    <location>
        <begin position="1"/>
        <end position="49"/>
    </location>
</feature>
<keyword evidence="9" id="KW-1185">Reference proteome</keyword>
<comment type="caution">
    <text evidence="8">The sequence shown here is derived from an EMBL/GenBank/DDBJ whole genome shotgun (WGS) entry which is preliminary data.</text>
</comment>
<organism evidence="8 9">
    <name type="scientific">Hyaloperonospora brassicae</name>
    <name type="common">Brassica downy mildew</name>
    <name type="synonym">Peronospora brassicae</name>
    <dbReference type="NCBI Taxonomy" id="162125"/>
    <lineage>
        <taxon>Eukaryota</taxon>
        <taxon>Sar</taxon>
        <taxon>Stramenopiles</taxon>
        <taxon>Oomycota</taxon>
        <taxon>Peronosporomycetes</taxon>
        <taxon>Peronosporales</taxon>
        <taxon>Peronosporaceae</taxon>
        <taxon>Hyaloperonospora</taxon>
    </lineage>
</organism>
<evidence type="ECO:0000256" key="1">
    <source>
        <dbReference type="ARBA" id="ARBA00022741"/>
    </source>
</evidence>
<dbReference type="PANTHER" id="PTHR10751">
    <property type="entry name" value="GUANYLATE BINDING PROTEIN"/>
    <property type="match status" value="1"/>
</dbReference>
<dbReference type="EMBL" id="CANTFL010000389">
    <property type="protein sequence ID" value="CAI5721806.1"/>
    <property type="molecule type" value="Genomic_DNA"/>
</dbReference>
<dbReference type="InterPro" id="IPR036543">
    <property type="entry name" value="Guanylate-bd_C_sf"/>
</dbReference>
<reference evidence="8" key="1">
    <citation type="submission" date="2022-12" db="EMBL/GenBank/DDBJ databases">
        <authorList>
            <person name="Webb A."/>
        </authorList>
    </citation>
    <scope>NUCLEOTIDE SEQUENCE</scope>
    <source>
        <strain evidence="8">Hp1</strain>
    </source>
</reference>
<keyword evidence="6" id="KW-0472">Membrane</keyword>
<dbReference type="InterPro" id="IPR027417">
    <property type="entry name" value="P-loop_NTPase"/>
</dbReference>
<evidence type="ECO:0000256" key="5">
    <source>
        <dbReference type="SAM" id="MobiDB-lite"/>
    </source>
</evidence>
<evidence type="ECO:0000256" key="4">
    <source>
        <dbReference type="PROSITE-ProRule" id="PRU01052"/>
    </source>
</evidence>
<evidence type="ECO:0000256" key="2">
    <source>
        <dbReference type="ARBA" id="ARBA00022801"/>
    </source>
</evidence>
<dbReference type="Proteomes" id="UP001162031">
    <property type="component" value="Unassembled WGS sequence"/>
</dbReference>
<name>A0AAV0TKH2_HYABA</name>
<feature type="compositionally biased region" description="Low complexity" evidence="5">
    <location>
        <begin position="19"/>
        <end position="39"/>
    </location>
</feature>
<keyword evidence="2" id="KW-0378">Hydrolase</keyword>
<dbReference type="AlphaFoldDB" id="A0AAV0TKH2"/>
<keyword evidence="6" id="KW-1133">Transmembrane helix</keyword>
<feature type="transmembrane region" description="Helical" evidence="6">
    <location>
        <begin position="605"/>
        <end position="625"/>
    </location>
</feature>
<evidence type="ECO:0000256" key="3">
    <source>
        <dbReference type="ARBA" id="ARBA00023134"/>
    </source>
</evidence>
<dbReference type="Pfam" id="PF02263">
    <property type="entry name" value="GBP"/>
    <property type="match status" value="2"/>
</dbReference>
<dbReference type="SUPFAM" id="SSF48340">
    <property type="entry name" value="Interferon-induced guanylate-binding protein 1 (GBP1), C-terminal domain"/>
    <property type="match status" value="1"/>
</dbReference>
<dbReference type="GO" id="GO:0005525">
    <property type="term" value="F:GTP binding"/>
    <property type="evidence" value="ECO:0007669"/>
    <property type="project" value="UniProtKB-KW"/>
</dbReference>
<dbReference type="GO" id="GO:0003924">
    <property type="term" value="F:GTPase activity"/>
    <property type="evidence" value="ECO:0007669"/>
    <property type="project" value="InterPro"/>
</dbReference>
<proteinExistence type="inferred from homology"/>
<feature type="domain" description="GB1/RHD3-type G" evidence="7">
    <location>
        <begin position="80"/>
        <end position="421"/>
    </location>
</feature>
<keyword evidence="1" id="KW-0547">Nucleotide-binding</keyword>
<feature type="region of interest" description="Disordered" evidence="5">
    <location>
        <begin position="271"/>
        <end position="314"/>
    </location>
</feature>
<dbReference type="PROSITE" id="PS51715">
    <property type="entry name" value="G_GB1_RHD3"/>
    <property type="match status" value="1"/>
</dbReference>
<feature type="compositionally biased region" description="Basic and acidic residues" evidence="5">
    <location>
        <begin position="296"/>
        <end position="314"/>
    </location>
</feature>
<keyword evidence="6" id="KW-0812">Transmembrane</keyword>